<sequence length="315" mass="34043">MSGRIDTHHHVVPPAYRDWLRSQGLTAGGMPVPNWSAAADIALQDSQGIGTAILSVSTPGTHLGSDEQARDWARAVNEFTAEQVKDRPDRFGHFATLPLPDVDGALAETARAFDELGADGIVLLSNHRGTYLGEPAFEPLMAELDRRSAVVFVHPGIPPYQPVPGVPFYAADFLLDSVRAAMSLVLSGTVRRYPGIRFILSHGGGFLPYAADRIAVTLEHHQRVQGTDPVLDHAAVLAQLREFHFDTALAANHATLANLLAFADPGRITFGSDWPYAPEAGVRHVTAEFDSAPLDSVQRAAINRDNALNLFPRLA</sequence>
<keyword evidence="3" id="KW-0378">Hydrolase</keyword>
<evidence type="ECO:0000313" key="3">
    <source>
        <dbReference type="EMBL" id="MBA8923205.1"/>
    </source>
</evidence>
<dbReference type="GO" id="GO:0016787">
    <property type="term" value="F:hydrolase activity"/>
    <property type="evidence" value="ECO:0007669"/>
    <property type="project" value="UniProtKB-KW"/>
</dbReference>
<dbReference type="InterPro" id="IPR032465">
    <property type="entry name" value="ACMSD"/>
</dbReference>
<evidence type="ECO:0000256" key="1">
    <source>
        <dbReference type="ARBA" id="ARBA00023239"/>
    </source>
</evidence>
<dbReference type="RefSeq" id="WP_182836086.1">
    <property type="nucleotide sequence ID" value="NZ_BAAABQ010000046.1"/>
</dbReference>
<dbReference type="InterPro" id="IPR006680">
    <property type="entry name" value="Amidohydro-rel"/>
</dbReference>
<gene>
    <name evidence="3" type="ORF">BC739_000402</name>
</gene>
<dbReference type="Proteomes" id="UP000517916">
    <property type="component" value="Unassembled WGS sequence"/>
</dbReference>
<comment type="caution">
    <text evidence="3">The sequence shown here is derived from an EMBL/GenBank/DDBJ whole genome shotgun (WGS) entry which is preliminary data.</text>
</comment>
<dbReference type="EMBL" id="JACJID010000001">
    <property type="protein sequence ID" value="MBA8923205.1"/>
    <property type="molecule type" value="Genomic_DNA"/>
</dbReference>
<dbReference type="SUPFAM" id="SSF51556">
    <property type="entry name" value="Metallo-dependent hydrolases"/>
    <property type="match status" value="1"/>
</dbReference>
<organism evidence="3 4">
    <name type="scientific">Kutzneria viridogrisea</name>
    <dbReference type="NCBI Taxonomy" id="47990"/>
    <lineage>
        <taxon>Bacteria</taxon>
        <taxon>Bacillati</taxon>
        <taxon>Actinomycetota</taxon>
        <taxon>Actinomycetes</taxon>
        <taxon>Pseudonocardiales</taxon>
        <taxon>Pseudonocardiaceae</taxon>
        <taxon>Kutzneria</taxon>
    </lineage>
</organism>
<dbReference type="InterPro" id="IPR032466">
    <property type="entry name" value="Metal_Hydrolase"/>
</dbReference>
<name>A0ABR6B8Q7_9PSEU</name>
<keyword evidence="1" id="KW-0456">Lyase</keyword>
<proteinExistence type="predicted"/>
<protein>
    <submittedName>
        <fullName evidence="3">TIM-barrel fold metal-dependent hydrolase</fullName>
    </submittedName>
</protein>
<dbReference type="PANTHER" id="PTHR21240:SF28">
    <property type="entry name" value="ISO-OROTATE DECARBOXYLASE (EUROFUNG)"/>
    <property type="match status" value="1"/>
</dbReference>
<keyword evidence="4" id="KW-1185">Reference proteome</keyword>
<evidence type="ECO:0000259" key="2">
    <source>
        <dbReference type="Pfam" id="PF04909"/>
    </source>
</evidence>
<reference evidence="3 4" key="1">
    <citation type="submission" date="2020-08" db="EMBL/GenBank/DDBJ databases">
        <title>Genomic Encyclopedia of Archaeal and Bacterial Type Strains, Phase II (KMG-II): from individual species to whole genera.</title>
        <authorList>
            <person name="Goeker M."/>
        </authorList>
    </citation>
    <scope>NUCLEOTIDE SEQUENCE [LARGE SCALE GENOMIC DNA]</scope>
    <source>
        <strain evidence="3 4">DSM 43850</strain>
    </source>
</reference>
<dbReference type="Gene3D" id="3.20.20.140">
    <property type="entry name" value="Metal-dependent hydrolases"/>
    <property type="match status" value="1"/>
</dbReference>
<dbReference type="Pfam" id="PF04909">
    <property type="entry name" value="Amidohydro_2"/>
    <property type="match status" value="1"/>
</dbReference>
<accession>A0ABR6B8Q7</accession>
<feature type="domain" description="Amidohydrolase-related" evidence="2">
    <location>
        <begin position="5"/>
        <end position="312"/>
    </location>
</feature>
<dbReference type="PANTHER" id="PTHR21240">
    <property type="entry name" value="2-AMINO-3-CARBOXYLMUCONATE-6-SEMIALDEHYDE DECARBOXYLASE"/>
    <property type="match status" value="1"/>
</dbReference>
<evidence type="ECO:0000313" key="4">
    <source>
        <dbReference type="Proteomes" id="UP000517916"/>
    </source>
</evidence>